<dbReference type="AlphaFoldDB" id="A0AA86SJA7"/>
<reference evidence="2" key="1">
    <citation type="submission" date="2023-10" db="EMBL/GenBank/DDBJ databases">
        <authorList>
            <person name="Domelevo Entfellner J.-B."/>
        </authorList>
    </citation>
    <scope>NUCLEOTIDE SEQUENCE</scope>
</reference>
<dbReference type="Gene3D" id="1.25.40.10">
    <property type="entry name" value="Tetratricopeptide repeat domain"/>
    <property type="match status" value="1"/>
</dbReference>
<proteinExistence type="predicted"/>
<evidence type="ECO:0000313" key="2">
    <source>
        <dbReference type="EMBL" id="CAJ1941735.1"/>
    </source>
</evidence>
<evidence type="ECO:0000313" key="3">
    <source>
        <dbReference type="Proteomes" id="UP001189624"/>
    </source>
</evidence>
<feature type="region of interest" description="Disordered" evidence="1">
    <location>
        <begin position="76"/>
        <end position="102"/>
    </location>
</feature>
<feature type="compositionally biased region" description="Basic and acidic residues" evidence="1">
    <location>
        <begin position="76"/>
        <end position="85"/>
    </location>
</feature>
<sequence>MYPKCGAIDDALSIFENMAVWDVITWNTMISGYAQQHFDNVCVLQIPFQFRLLEDWTIPLHQHVLHQVRSARYLAEETKSKKQAEQKGLTTQSEEPTTVPILVERKHNAAVKSIKTSDLTHSAKRQS</sequence>
<protein>
    <recommendedName>
        <fullName evidence="4">Pentatricopeptide repeat-containing protein</fullName>
    </recommendedName>
</protein>
<evidence type="ECO:0000256" key="1">
    <source>
        <dbReference type="SAM" id="MobiDB-lite"/>
    </source>
</evidence>
<gene>
    <name evidence="2" type="ORF">AYBTSS11_LOCUS10440</name>
</gene>
<dbReference type="Proteomes" id="UP001189624">
    <property type="component" value="Chromosome 3"/>
</dbReference>
<accession>A0AA86SJA7</accession>
<organism evidence="2 3">
    <name type="scientific">Sphenostylis stenocarpa</name>
    <dbReference type="NCBI Taxonomy" id="92480"/>
    <lineage>
        <taxon>Eukaryota</taxon>
        <taxon>Viridiplantae</taxon>
        <taxon>Streptophyta</taxon>
        <taxon>Embryophyta</taxon>
        <taxon>Tracheophyta</taxon>
        <taxon>Spermatophyta</taxon>
        <taxon>Magnoliopsida</taxon>
        <taxon>eudicotyledons</taxon>
        <taxon>Gunneridae</taxon>
        <taxon>Pentapetalae</taxon>
        <taxon>rosids</taxon>
        <taxon>fabids</taxon>
        <taxon>Fabales</taxon>
        <taxon>Fabaceae</taxon>
        <taxon>Papilionoideae</taxon>
        <taxon>50 kb inversion clade</taxon>
        <taxon>NPAAA clade</taxon>
        <taxon>indigoferoid/millettioid clade</taxon>
        <taxon>Phaseoleae</taxon>
        <taxon>Sphenostylis</taxon>
    </lineage>
</organism>
<dbReference type="InterPro" id="IPR011990">
    <property type="entry name" value="TPR-like_helical_dom_sf"/>
</dbReference>
<dbReference type="EMBL" id="OY731400">
    <property type="protein sequence ID" value="CAJ1941735.1"/>
    <property type="molecule type" value="Genomic_DNA"/>
</dbReference>
<name>A0AA86SJA7_9FABA</name>
<keyword evidence="3" id="KW-1185">Reference proteome</keyword>
<evidence type="ECO:0008006" key="4">
    <source>
        <dbReference type="Google" id="ProtNLM"/>
    </source>
</evidence>
<dbReference type="Gramene" id="rna-AYBTSS11_LOCUS10440">
    <property type="protein sequence ID" value="CAJ1941735.1"/>
    <property type="gene ID" value="gene-AYBTSS11_LOCUS10440"/>
</dbReference>